<evidence type="ECO:0000256" key="1">
    <source>
        <dbReference type="ARBA" id="ARBA00022443"/>
    </source>
</evidence>
<dbReference type="SUPFAM" id="SSF50044">
    <property type="entry name" value="SH3-domain"/>
    <property type="match status" value="1"/>
</dbReference>
<evidence type="ECO:0000313" key="10">
    <source>
        <dbReference type="EMBL" id="KAJ1921760.1"/>
    </source>
</evidence>
<feature type="domain" description="WW" evidence="8">
    <location>
        <begin position="203"/>
        <end position="236"/>
    </location>
</feature>
<dbReference type="InterPro" id="IPR023578">
    <property type="entry name" value="Ras_GEF_dom_sf"/>
</dbReference>
<feature type="region of interest" description="Disordered" evidence="5">
    <location>
        <begin position="1011"/>
        <end position="1106"/>
    </location>
</feature>
<dbReference type="Pfam" id="PF25006">
    <property type="entry name" value="DUF7783"/>
    <property type="match status" value="1"/>
</dbReference>
<keyword evidence="1 4" id="KW-0728">SH3 domain</keyword>
<dbReference type="PROSITE" id="PS50009">
    <property type="entry name" value="RASGEF_CAT"/>
    <property type="match status" value="1"/>
</dbReference>
<dbReference type="Pfam" id="PF00618">
    <property type="entry name" value="RasGEF_N"/>
    <property type="match status" value="1"/>
</dbReference>
<feature type="region of interest" description="Disordered" evidence="5">
    <location>
        <begin position="640"/>
        <end position="674"/>
    </location>
</feature>
<feature type="region of interest" description="Disordered" evidence="5">
    <location>
        <begin position="914"/>
        <end position="992"/>
    </location>
</feature>
<evidence type="ECO:0000259" key="9">
    <source>
        <dbReference type="PROSITE" id="PS50212"/>
    </source>
</evidence>
<evidence type="ECO:0000259" key="8">
    <source>
        <dbReference type="PROSITE" id="PS50020"/>
    </source>
</evidence>
<keyword evidence="2 3" id="KW-0344">Guanine-nucleotide releasing factor</keyword>
<feature type="compositionally biased region" description="Polar residues" evidence="5">
    <location>
        <begin position="968"/>
        <end position="980"/>
    </location>
</feature>
<dbReference type="SMART" id="SM00147">
    <property type="entry name" value="RasGEF"/>
    <property type="match status" value="1"/>
</dbReference>
<reference evidence="10" key="1">
    <citation type="submission" date="2022-07" db="EMBL/GenBank/DDBJ databases">
        <title>Phylogenomic reconstructions and comparative analyses of Kickxellomycotina fungi.</title>
        <authorList>
            <person name="Reynolds N.K."/>
            <person name="Stajich J.E."/>
            <person name="Barry K."/>
            <person name="Grigoriev I.V."/>
            <person name="Crous P."/>
            <person name="Smith M.E."/>
        </authorList>
    </citation>
    <scope>NUCLEOTIDE SEQUENCE</scope>
    <source>
        <strain evidence="10">NBRC 100468</strain>
    </source>
</reference>
<dbReference type="EMBL" id="JANBPU010000003">
    <property type="protein sequence ID" value="KAJ1921760.1"/>
    <property type="molecule type" value="Genomic_DNA"/>
</dbReference>
<dbReference type="InterPro" id="IPR036020">
    <property type="entry name" value="WW_dom_sf"/>
</dbReference>
<dbReference type="SMART" id="SM00326">
    <property type="entry name" value="SH3"/>
    <property type="match status" value="1"/>
</dbReference>
<dbReference type="InterPro" id="IPR001202">
    <property type="entry name" value="WW_dom"/>
</dbReference>
<dbReference type="Gene3D" id="1.10.840.10">
    <property type="entry name" value="Ras guanine-nucleotide exchange factors catalytic domain"/>
    <property type="match status" value="1"/>
</dbReference>
<dbReference type="Pfam" id="PF00617">
    <property type="entry name" value="RasGEF"/>
    <property type="match status" value="1"/>
</dbReference>
<dbReference type="InterPro" id="IPR000651">
    <property type="entry name" value="Ras-like_Gua-exchang_fac_N"/>
</dbReference>
<dbReference type="CDD" id="cd06224">
    <property type="entry name" value="REM"/>
    <property type="match status" value="1"/>
</dbReference>
<feature type="domain" description="Ras-GEF" evidence="7">
    <location>
        <begin position="1329"/>
        <end position="1581"/>
    </location>
</feature>
<feature type="compositionally biased region" description="Polar residues" evidence="5">
    <location>
        <begin position="1061"/>
        <end position="1087"/>
    </location>
</feature>
<dbReference type="CDD" id="cd00155">
    <property type="entry name" value="RasGEF"/>
    <property type="match status" value="1"/>
</dbReference>
<dbReference type="GO" id="GO:0005085">
    <property type="term" value="F:guanyl-nucleotide exchange factor activity"/>
    <property type="evidence" value="ECO:0007669"/>
    <property type="project" value="UniProtKB-KW"/>
</dbReference>
<dbReference type="PANTHER" id="PTHR23113:SF368">
    <property type="entry name" value="CELL DIVISION CONTROL PROTEIN 25"/>
    <property type="match status" value="1"/>
</dbReference>
<dbReference type="Pfam" id="PF00018">
    <property type="entry name" value="SH3_1"/>
    <property type="match status" value="1"/>
</dbReference>
<protein>
    <recommendedName>
        <fullName evidence="12">Ras GEF</fullName>
    </recommendedName>
</protein>
<evidence type="ECO:0000256" key="2">
    <source>
        <dbReference type="ARBA" id="ARBA00022658"/>
    </source>
</evidence>
<dbReference type="PROSITE" id="PS50212">
    <property type="entry name" value="RASGEF_NTER"/>
    <property type="match status" value="1"/>
</dbReference>
<proteinExistence type="predicted"/>
<evidence type="ECO:0000313" key="11">
    <source>
        <dbReference type="Proteomes" id="UP001150538"/>
    </source>
</evidence>
<evidence type="ECO:0000259" key="6">
    <source>
        <dbReference type="PROSITE" id="PS50002"/>
    </source>
</evidence>
<dbReference type="SUPFAM" id="SSF51045">
    <property type="entry name" value="WW domain"/>
    <property type="match status" value="1"/>
</dbReference>
<dbReference type="InterPro" id="IPR001452">
    <property type="entry name" value="SH3_domain"/>
</dbReference>
<dbReference type="CDD" id="cd00201">
    <property type="entry name" value="WW"/>
    <property type="match status" value="1"/>
</dbReference>
<evidence type="ECO:0000256" key="3">
    <source>
        <dbReference type="PROSITE-ProRule" id="PRU00168"/>
    </source>
</evidence>
<feature type="region of interest" description="Disordered" evidence="5">
    <location>
        <begin position="240"/>
        <end position="272"/>
    </location>
</feature>
<dbReference type="Gene3D" id="1.20.870.10">
    <property type="entry name" value="Son of sevenless (SoS) protein Chain: S domain 1"/>
    <property type="match status" value="1"/>
</dbReference>
<dbReference type="InterPro" id="IPR056685">
    <property type="entry name" value="DUF7783"/>
</dbReference>
<feature type="domain" description="SH3" evidence="6">
    <location>
        <begin position="2"/>
        <end position="61"/>
    </location>
</feature>
<dbReference type="PROSITE" id="PS50020">
    <property type="entry name" value="WW_DOMAIN_2"/>
    <property type="match status" value="1"/>
</dbReference>
<dbReference type="InterPro" id="IPR008937">
    <property type="entry name" value="Ras-like_GEF"/>
</dbReference>
<name>A0A9W8DT27_9FUNG</name>
<accession>A0A9W8DT27</accession>
<dbReference type="GO" id="GO:0005886">
    <property type="term" value="C:plasma membrane"/>
    <property type="evidence" value="ECO:0007669"/>
    <property type="project" value="TreeGrafter"/>
</dbReference>
<dbReference type="Proteomes" id="UP001150538">
    <property type="component" value="Unassembled WGS sequence"/>
</dbReference>
<dbReference type="SMART" id="SM00229">
    <property type="entry name" value="RasGEFN"/>
    <property type="match status" value="1"/>
</dbReference>
<evidence type="ECO:0008006" key="12">
    <source>
        <dbReference type="Google" id="ProtNLM"/>
    </source>
</evidence>
<evidence type="ECO:0000259" key="7">
    <source>
        <dbReference type="PROSITE" id="PS50009"/>
    </source>
</evidence>
<dbReference type="SUPFAM" id="SSF48366">
    <property type="entry name" value="Ras GEF"/>
    <property type="match status" value="1"/>
</dbReference>
<organism evidence="10 11">
    <name type="scientific">Mycoemilia scoparia</name>
    <dbReference type="NCBI Taxonomy" id="417184"/>
    <lineage>
        <taxon>Eukaryota</taxon>
        <taxon>Fungi</taxon>
        <taxon>Fungi incertae sedis</taxon>
        <taxon>Zoopagomycota</taxon>
        <taxon>Kickxellomycotina</taxon>
        <taxon>Kickxellomycetes</taxon>
        <taxon>Kickxellales</taxon>
        <taxon>Kickxellaceae</taxon>
        <taxon>Mycoemilia</taxon>
    </lineage>
</organism>
<keyword evidence="11" id="KW-1185">Reference proteome</keyword>
<dbReference type="OrthoDB" id="546434at2759"/>
<dbReference type="Gene3D" id="2.30.30.40">
    <property type="entry name" value="SH3 Domains"/>
    <property type="match status" value="1"/>
</dbReference>
<feature type="region of interest" description="Disordered" evidence="5">
    <location>
        <begin position="577"/>
        <end position="598"/>
    </location>
</feature>
<dbReference type="PROSITE" id="PS50002">
    <property type="entry name" value="SH3"/>
    <property type="match status" value="1"/>
</dbReference>
<dbReference type="GO" id="GO:0007265">
    <property type="term" value="P:Ras protein signal transduction"/>
    <property type="evidence" value="ECO:0007669"/>
    <property type="project" value="TreeGrafter"/>
</dbReference>
<gene>
    <name evidence="10" type="ORF">H4219_000493</name>
</gene>
<dbReference type="InterPro" id="IPR001895">
    <property type="entry name" value="RASGEF_cat_dom"/>
</dbReference>
<evidence type="ECO:0000256" key="4">
    <source>
        <dbReference type="PROSITE-ProRule" id="PRU00192"/>
    </source>
</evidence>
<sequence length="1598" mass="176837">MSDSDYVCALHDFEGKDSLALSFKKGDYIKVLTRLDSGWWDGLLHNSRGWFPSNYVTGVNDEKVLKDIISKFGDAESSSASGSCESSARTKVSSLARVDYASTQAPPLKTAGLNSDASDGPLIYASSQNSYGPGTRKLADYGLTVVTENQEGMSLQAGELTLSTAVNASLPDTTVEPKEPIDLSDLKSEIHQTLQKTSGDIKEDLPSYWESRRTIDNKTYYCNLLTDETTWSIDRDSKLVVQSRGRSDTNASITPKEDRRTSQNSSSSSATVVTKETSTLVKAFLVRLQYQNNNNKASASGYHRRNSSRNIGSTSTVALGTPHSTSSSVLNLDFLGNFSDLSLELGKNDGTLTWDRLAASITLCAQQLQNAVQKELKHEYLPLTSKLIGAVRRLLLSSSGGGLERDAPVFRTHRLLRAHHRQITNSICAISLSAKIVSTVWPPPNSQRVVKEDAAALVRAVRQFMIEAENCGVTLQPPRLEEEMLEFLPGIVPNSTPANADSHMQNSNDSLVSQQVNTWSSRNQQSILPNSVPHSAIGESGWHDGLTVPSLFEADPEAQMRLRQQQAEYRSNAIKNQTTPTIGNVNPTNPAMSNGQASANTENNYQKMVDITSQIEDGARELARGMLLFQRFLARREVGQREGTESLGQRKNISSNSSKPPASPAANESGSSRMSHNSKLVAYSKLVISEMAQFLLVIDDLEHFEPIILSEREMSFPKENDDEKPSYASTLASHSEIAQINTLTALREARLEVSHDIGLLVAATQSFTQVAARISAHEINGQDTFSSKPSYYDMNIEEEYIQAITKVSSSLQAVDTSALTLWLSAKKVLEARDILELQSLWHRISQYHVPTNTLAPLPIGPKTMITPSDSVDASMSRRNSTDLSATYFRRSMSLPYLKHYSLMASPSISPQLRASNSVLRRNRAESSDQGLPPLPYLTVPPKTPNHLEPLPSVHPPGRSDPSVERRASVTSAPHSGNSENDIAPENVPSAKESRFGDKLKRFFFEDAASMLSSGSKRNGQNGKSAPRSSKRASVYSVYTATSGKSSNSFGGGGQVPEKSNRSSLIIDTPPSNMLTENSSYSSMSSVPAQPGLAAHPPLSPLSPGNLGTPAKTKQFFGEDAPGAPSISATSTLSRENSISSGGEKKLWFLQYDYSPQDLLLAVDGSVKGGTLPALIERLTAHDFYDTKYVQTFLLTYHSFCTTPEFFEELFQRFKIQPPAGLRPDELNIWTEKKLKPIRLRVYNILKQWLEQHYVEKVPGDPLALEMLQDFSFTFMADVMPKAAEQILQLIERRRASEGGFRKLVRNLPTSAPGPILPRSMKKLKLLDISPIELARQLTLIDSQLFNKIKTIECLKKAWSRSPNDPDAFNGLNCTIASNIQAMSVMSTQLTLWVSSVILQEADIKKRANVMRYFVTLADCCRQLNNFNSVMSILGSLLSTSIDRLSRTRQALNTRSMQVLQELRNLMCSDRNFHTYRTAVHSVNPPAIPFIGINRQDLTFIDDGNEDVLTTHRHLINFSKCIKTADTILELQGFQNVPYALTPVPEIQNWLMKQLEEFLPYADNPDPLFDKFFQVSRILEPKERDDEKFIRLLQESGFL</sequence>
<dbReference type="CDD" id="cd11883">
    <property type="entry name" value="SH3_Sdc25"/>
    <property type="match status" value="1"/>
</dbReference>
<dbReference type="InterPro" id="IPR036028">
    <property type="entry name" value="SH3-like_dom_sf"/>
</dbReference>
<comment type="caution">
    <text evidence="10">The sequence shown here is derived from an EMBL/GenBank/DDBJ whole genome shotgun (WGS) entry which is preliminary data.</text>
</comment>
<feature type="compositionally biased region" description="Polar residues" evidence="5">
    <location>
        <begin position="1011"/>
        <end position="1027"/>
    </location>
</feature>
<feature type="domain" description="N-terminal Ras-GEF" evidence="9">
    <location>
        <begin position="1162"/>
        <end position="1294"/>
    </location>
</feature>
<evidence type="ECO:0000256" key="5">
    <source>
        <dbReference type="SAM" id="MobiDB-lite"/>
    </source>
</evidence>
<feature type="compositionally biased region" description="Low complexity" evidence="5">
    <location>
        <begin position="652"/>
        <end position="669"/>
    </location>
</feature>
<dbReference type="InterPro" id="IPR036964">
    <property type="entry name" value="RASGEF_cat_dom_sf"/>
</dbReference>
<dbReference type="PANTHER" id="PTHR23113">
    <property type="entry name" value="GUANINE NUCLEOTIDE EXCHANGE FACTOR"/>
    <property type="match status" value="1"/>
</dbReference>
<dbReference type="Gene3D" id="2.20.70.10">
    <property type="match status" value="1"/>
</dbReference>
<feature type="compositionally biased region" description="Low complexity" evidence="5">
    <location>
        <begin position="262"/>
        <end position="272"/>
    </location>
</feature>
<dbReference type="PRINTS" id="PR00452">
    <property type="entry name" value="SH3DOMAIN"/>
</dbReference>